<evidence type="ECO:0000313" key="1">
    <source>
        <dbReference type="EMBL" id="RAJ06665.1"/>
    </source>
</evidence>
<dbReference type="OrthoDB" id="9806494at2"/>
<dbReference type="Gene3D" id="3.30.70.1280">
    <property type="entry name" value="SP0830-like domains"/>
    <property type="match status" value="1"/>
</dbReference>
<dbReference type="InterPro" id="IPR012545">
    <property type="entry name" value="DUF1697"/>
</dbReference>
<dbReference type="AlphaFoldDB" id="A0A327QRY9"/>
<dbReference type="PANTHER" id="PTHR36439:SF1">
    <property type="entry name" value="DUF1697 DOMAIN-CONTAINING PROTEIN"/>
    <property type="match status" value="1"/>
</dbReference>
<sequence>MKTQAAKTYKYIAFLRAINVGGRTVKMDALKQLFVDMGCFHIITYIQSGNLIFDTTEKNAAVLTKKIETYLLAQLGYEVITVLKQPAELASIINQHPFLDINNETHTQYVMLLNTMPNAAQINSVMEKSTDIDTYKIIGDVVHIRCHKAPGIKNLFSNMALEKLMKIGGTTRNWNTMNKLLALAQ</sequence>
<dbReference type="PIRSF" id="PIRSF008502">
    <property type="entry name" value="UCP008502"/>
    <property type="match status" value="1"/>
</dbReference>
<dbReference type="SUPFAM" id="SSF160379">
    <property type="entry name" value="SP0830-like"/>
    <property type="match status" value="1"/>
</dbReference>
<evidence type="ECO:0000313" key="2">
    <source>
        <dbReference type="Proteomes" id="UP000249547"/>
    </source>
</evidence>
<protein>
    <submittedName>
        <fullName evidence="1">Uncharacterized protein (DUF1697 family)</fullName>
    </submittedName>
</protein>
<name>A0A327QRY9_9BACT</name>
<accession>A0A327QRY9</accession>
<dbReference type="Pfam" id="PF08002">
    <property type="entry name" value="DUF1697"/>
    <property type="match status" value="1"/>
</dbReference>
<comment type="caution">
    <text evidence="1">The sequence shown here is derived from an EMBL/GenBank/DDBJ whole genome shotgun (WGS) entry which is preliminary data.</text>
</comment>
<dbReference type="RefSeq" id="WP_111597266.1">
    <property type="nucleotide sequence ID" value="NZ_QLLL01000003.1"/>
</dbReference>
<dbReference type="EMBL" id="QLLL01000003">
    <property type="protein sequence ID" value="RAJ06665.1"/>
    <property type="molecule type" value="Genomic_DNA"/>
</dbReference>
<proteinExistence type="predicted"/>
<organism evidence="1 2">
    <name type="scientific">Chitinophaga skermanii</name>
    <dbReference type="NCBI Taxonomy" id="331697"/>
    <lineage>
        <taxon>Bacteria</taxon>
        <taxon>Pseudomonadati</taxon>
        <taxon>Bacteroidota</taxon>
        <taxon>Chitinophagia</taxon>
        <taxon>Chitinophagales</taxon>
        <taxon>Chitinophagaceae</taxon>
        <taxon>Chitinophaga</taxon>
    </lineage>
</organism>
<keyword evidence="2" id="KW-1185">Reference proteome</keyword>
<gene>
    <name evidence="1" type="ORF">LX64_01792</name>
</gene>
<dbReference type="Proteomes" id="UP000249547">
    <property type="component" value="Unassembled WGS sequence"/>
</dbReference>
<reference evidence="1 2" key="1">
    <citation type="submission" date="2018-06" db="EMBL/GenBank/DDBJ databases">
        <title>Genomic Encyclopedia of Archaeal and Bacterial Type Strains, Phase II (KMG-II): from individual species to whole genera.</title>
        <authorList>
            <person name="Goeker M."/>
        </authorList>
    </citation>
    <scope>NUCLEOTIDE SEQUENCE [LARGE SCALE GENOMIC DNA]</scope>
    <source>
        <strain evidence="1 2">DSM 23857</strain>
    </source>
</reference>
<dbReference type="PANTHER" id="PTHR36439">
    <property type="entry name" value="BLL4334 PROTEIN"/>
    <property type="match status" value="1"/>
</dbReference>